<evidence type="ECO:0000313" key="3">
    <source>
        <dbReference type="Proteomes" id="UP000284842"/>
    </source>
</evidence>
<accession>A0A409X540</accession>
<evidence type="ECO:0008006" key="4">
    <source>
        <dbReference type="Google" id="ProtNLM"/>
    </source>
</evidence>
<dbReference type="AlphaFoldDB" id="A0A409X540"/>
<proteinExistence type="predicted"/>
<protein>
    <recommendedName>
        <fullName evidence="4">F-box domain-containing protein</fullName>
    </recommendedName>
</protein>
<feature type="chain" id="PRO_5019171870" description="F-box domain-containing protein" evidence="1">
    <location>
        <begin position="27"/>
        <end position="315"/>
    </location>
</feature>
<comment type="caution">
    <text evidence="2">The sequence shown here is derived from an EMBL/GenBank/DDBJ whole genome shotgun (WGS) entry which is preliminary data.</text>
</comment>
<dbReference type="OrthoDB" id="3232239at2759"/>
<evidence type="ECO:0000313" key="2">
    <source>
        <dbReference type="EMBL" id="PPQ85851.1"/>
    </source>
</evidence>
<evidence type="ECO:0000256" key="1">
    <source>
        <dbReference type="SAM" id="SignalP"/>
    </source>
</evidence>
<sequence>MFTPHTRTLPLELLFIILDLLISTDHLPTLARLIRIHPTFQPTIERALYTHRTHFPSRSSHLAYLATCAQNTRLAALVRRYHLASPTPTSTSGFHHPSTSSSSAWHKDDIDKVVAAVSNMRNLKHFVVDMWMHNPFDPEDLFSALAHTQLESFEWSTWCRKEEVADLIRTQPGLRYIKTQFLRAPEVPLGKECCRGLWYVCGDRALLEALVPGREVRVVVWTPLVYEGDRPVTAALAQGIDRLRALAFDGKRMKTLPLHLLSGLGKRLEVLQVTCHLSSHKFFPDVLHHMKHLESIIIICATEKEDNWQRDKRSL</sequence>
<gene>
    <name evidence="2" type="ORF">CVT24_005210</name>
</gene>
<organism evidence="2 3">
    <name type="scientific">Panaeolus cyanescens</name>
    <dbReference type="NCBI Taxonomy" id="181874"/>
    <lineage>
        <taxon>Eukaryota</taxon>
        <taxon>Fungi</taxon>
        <taxon>Dikarya</taxon>
        <taxon>Basidiomycota</taxon>
        <taxon>Agaricomycotina</taxon>
        <taxon>Agaricomycetes</taxon>
        <taxon>Agaricomycetidae</taxon>
        <taxon>Agaricales</taxon>
        <taxon>Agaricineae</taxon>
        <taxon>Galeropsidaceae</taxon>
        <taxon>Panaeolus</taxon>
    </lineage>
</organism>
<feature type="non-terminal residue" evidence="2">
    <location>
        <position position="315"/>
    </location>
</feature>
<keyword evidence="3" id="KW-1185">Reference proteome</keyword>
<dbReference type="EMBL" id="NHTK01004618">
    <property type="protein sequence ID" value="PPQ85851.1"/>
    <property type="molecule type" value="Genomic_DNA"/>
</dbReference>
<keyword evidence="1" id="KW-0732">Signal</keyword>
<feature type="signal peptide" evidence="1">
    <location>
        <begin position="1"/>
        <end position="26"/>
    </location>
</feature>
<dbReference type="Proteomes" id="UP000284842">
    <property type="component" value="Unassembled WGS sequence"/>
</dbReference>
<reference evidence="2 3" key="1">
    <citation type="journal article" date="2018" name="Evol. Lett.">
        <title>Horizontal gene cluster transfer increased hallucinogenic mushroom diversity.</title>
        <authorList>
            <person name="Reynolds H.T."/>
            <person name="Vijayakumar V."/>
            <person name="Gluck-Thaler E."/>
            <person name="Korotkin H.B."/>
            <person name="Matheny P.B."/>
            <person name="Slot J.C."/>
        </authorList>
    </citation>
    <scope>NUCLEOTIDE SEQUENCE [LARGE SCALE GENOMIC DNA]</scope>
    <source>
        <strain evidence="2 3">2629</strain>
    </source>
</reference>
<dbReference type="InParanoid" id="A0A409X540"/>
<name>A0A409X540_9AGAR</name>